<name>A0A368JT61_9BACT</name>
<dbReference type="Proteomes" id="UP000253383">
    <property type="component" value="Unassembled WGS sequence"/>
</dbReference>
<dbReference type="AlphaFoldDB" id="A0A368JT61"/>
<comment type="caution">
    <text evidence="1">The sequence shown here is derived from an EMBL/GenBank/DDBJ whole genome shotgun (WGS) entry which is preliminary data.</text>
</comment>
<evidence type="ECO:0000313" key="1">
    <source>
        <dbReference type="EMBL" id="RCR70525.1"/>
    </source>
</evidence>
<dbReference type="RefSeq" id="WP_114405094.1">
    <property type="nucleotide sequence ID" value="NZ_QOWE01000004.1"/>
</dbReference>
<dbReference type="SUPFAM" id="SSF50998">
    <property type="entry name" value="Quinoprotein alcohol dehydrogenase-like"/>
    <property type="match status" value="1"/>
</dbReference>
<dbReference type="EMBL" id="QOWE01000004">
    <property type="protein sequence ID" value="RCR70525.1"/>
    <property type="molecule type" value="Genomic_DNA"/>
</dbReference>
<reference evidence="1 2" key="1">
    <citation type="submission" date="2018-07" db="EMBL/GenBank/DDBJ databases">
        <title>Genome analysis of Larkinella rosea.</title>
        <authorList>
            <person name="Zhou Z."/>
            <person name="Wang G."/>
        </authorList>
    </citation>
    <scope>NUCLEOTIDE SEQUENCE [LARGE SCALE GENOMIC DNA]</scope>
    <source>
        <strain evidence="2">zzj9</strain>
    </source>
</reference>
<protein>
    <recommendedName>
        <fullName evidence="3">T9SS C-terminal target domain-containing protein</fullName>
    </recommendedName>
</protein>
<organism evidence="1 2">
    <name type="scientific">Larkinella punicea</name>
    <dbReference type="NCBI Taxonomy" id="2315727"/>
    <lineage>
        <taxon>Bacteria</taxon>
        <taxon>Pseudomonadati</taxon>
        <taxon>Bacteroidota</taxon>
        <taxon>Cytophagia</taxon>
        <taxon>Cytophagales</taxon>
        <taxon>Spirosomataceae</taxon>
        <taxon>Larkinella</taxon>
    </lineage>
</organism>
<accession>A0A368JT61</accession>
<evidence type="ECO:0008006" key="3">
    <source>
        <dbReference type="Google" id="ProtNLM"/>
    </source>
</evidence>
<keyword evidence="2" id="KW-1185">Reference proteome</keyword>
<gene>
    <name evidence="1" type="ORF">DUE52_06130</name>
</gene>
<proteinExistence type="predicted"/>
<dbReference type="PANTHER" id="PTHR42754:SF1">
    <property type="entry name" value="LIPOPROTEIN"/>
    <property type="match status" value="1"/>
</dbReference>
<sequence>MFSFTPPNRSTPPAKDLPALLTEAPSIQPQIAWQKNWGGSGDDGAAAITATADGGYVVAGQTLSNDGDIAGNHGSSDGLVFRVNSAGTVVWKKVLGGSGEDQFLGITGMADGGFVVTGITYSNDGDVSGNHGSADLWVVRLTGGGDIVWKKTLGGSAIDWGFAITIATDGGIVVAGRTHSTDGDPSGFKGGLGDFWIVKLTDSGTIVWQKTLGGSIGEEAFAITATSDGGVVAVGYTFSNNGDVTDHKGSTITSDFWVVKLNSTGGLVWQKSFGGSGEEYARSITKTADGGFLVAGRTESNDYDVSGNHGSFDFWVIKITSTGNLVWQKTLGGSAFDEVYGIVALADGGCVVAGHTSSNNGDVIGYHGNQDTWVARLAGDGTLAWQKPLGGSGSDGCRALALTADHGYLLAGSTNSTNGDVVNNRGNQDAWVVKLLPPPLAMLAPVFDCQTGDIRFQTSGGDGTPIEYFAAGVTVWTTNPSQKVESGVLLDPNTTSLTLLARQSGQVVSYPFNFRPLCSPPLSRTAYVGQRIAETEGWGLLEKSNEVSITASGLPPGVRLELAQIELPGIGGIYWVLDGTPTTAVGSPFRTVLTRHYNDGRTTLTTLLITVIERPQTPLRLLAPLFNCQTRAITFVTSGGDGSPIEYSAAGVTPWTTNPNQFVEAGVVMDPNSEPLLIQARQRGNSVSYVFDLHAFCHGEGTGLKLLTPLFDCKTGGITFRTSGGDGTPIEYFAAGVTVWTSNPNQKVEPGVLLDPNTTTLTLQARQSGQTVSYTFPFRSICTAPIAVTAYVGQPIWQATSDGTGYWGVYDPSGTVSVSIAGFPPGVYLELAQVELPGNGGIYWVLGGGPSSTAGSPFRATITRRYQDGQVTLTTVLITVLEKPLTIQSPLYTCVTGELTIKYSGGSGTPVEYMVPGLQLWQSSPSFTVPEWIRNDQNAQPLQLMVRQNGKTASLAFNFRSYCTSAARTGLPNPEGTPNLQVNLLGNPVRQNIVAVVTGAEGQSLQIKITDVNGREMVRQQIEKAQATEKLTLPVAGNHTRLLMLEVATPFQRRLVRVLVQ</sequence>
<dbReference type="OrthoDB" id="960833at2"/>
<dbReference type="InterPro" id="IPR011047">
    <property type="entry name" value="Quinoprotein_ADH-like_sf"/>
</dbReference>
<evidence type="ECO:0000313" key="2">
    <source>
        <dbReference type="Proteomes" id="UP000253383"/>
    </source>
</evidence>
<dbReference type="PANTHER" id="PTHR42754">
    <property type="entry name" value="ENDOGLUCANASE"/>
    <property type="match status" value="1"/>
</dbReference>